<dbReference type="Gene3D" id="2.40.40.20">
    <property type="match status" value="1"/>
</dbReference>
<proteinExistence type="predicted"/>
<dbReference type="NCBIfam" id="TIGR04519">
    <property type="entry name" value="MoCo_extend_TAT"/>
    <property type="match status" value="1"/>
</dbReference>
<dbReference type="Gene3D" id="3.30.70.20">
    <property type="match status" value="2"/>
</dbReference>
<dbReference type="InterPro" id="IPR030948">
    <property type="entry name" value="TAT_var_transloc_signal_dom"/>
</dbReference>
<dbReference type="Gene3D" id="3.40.50.740">
    <property type="match status" value="1"/>
</dbReference>
<dbReference type="Pfam" id="PF12838">
    <property type="entry name" value="Fer4_7"/>
    <property type="match status" value="1"/>
</dbReference>
<dbReference type="Proteomes" id="UP001354989">
    <property type="component" value="Chromosome"/>
</dbReference>
<feature type="domain" description="4Fe-4S ferredoxin-type" evidence="1">
    <location>
        <begin position="779"/>
        <end position="862"/>
    </location>
</feature>
<dbReference type="SUPFAM" id="SSF54862">
    <property type="entry name" value="4Fe-4S ferredoxins"/>
    <property type="match status" value="1"/>
</dbReference>
<evidence type="ECO:0000259" key="1">
    <source>
        <dbReference type="Pfam" id="PF12838"/>
    </source>
</evidence>
<dbReference type="EMBL" id="AP025292">
    <property type="protein sequence ID" value="BDC99804.1"/>
    <property type="molecule type" value="Genomic_DNA"/>
</dbReference>
<dbReference type="RefSeq" id="WP_338397010.1">
    <property type="nucleotide sequence ID" value="NZ_AP025292.1"/>
</dbReference>
<dbReference type="SUPFAM" id="SSF53706">
    <property type="entry name" value="Formate dehydrogenase/DMSO reductase, domains 1-3"/>
    <property type="match status" value="1"/>
</dbReference>
<sequence>MEKTNKRYWKGIEELKNDPEFVKHADKEFSEYLPINESKRAGDEGGPSRRDFLKMMGFSVTAAALAACEAPVRKAIPYLNKPVDVDPGKANYYASTYMLGGDYASVVVKTREGRPIKLAGNKLSSVTLGGVNAQVESSVLSLYDKHRFTAPQKGGQQVSWADLDKEVTAGLEKIASQGGKIALVSHSIISPTTKKVLNAFAAKYGNVEMVSYDPVSVAAIAQANEWSFGRKVVPSYDFSKAEVIVSFDADFMNNWVNPIAHSAQYAATKKVTKEDRNMSRHYQVEANLSMTGANADYRSAVQPSMIPVAVVNLYNAIAKKANRPAVSAGKANVSYFDKMAKDLWAAKGKSLVVAGVNDPYVQVLVNGINEMLGNYTTTINLNQPNLTRQGDDMAFGAFVKGLNGGQYKGVFFLNCNPVYDHAQGAAIKAGLKKASLTVSTSDRKDETTEAVTYVAPDHHFLEQWNDAEPVPNFYSLAQPTISPLFATRQMPESFLAWAGEKTDYYTYLQNNWKATLFPMQSEQADFQMFWDKTLYDGVFEPAKGKNAAEAIPFTGNPVVCAKKVAATYKPAAVELAIYTKFGIGTGVQANNPWLQELPDAVTKSTWDNYVTVSQAMAKEFGIEMFEGDSQMVELTVGGQKMNVPVMVQPGQAKGSIGLALGYGRTAAGRVADGVGVDANPLVTMVNGFANYYITKGVSLKPTGEKYRIAQTQTHHTYMNRHNVIQETTLAEYQKDASAGRVSPEITTVDGKVKPNAVTLWNGHKYENHHWVMAIDMNACNGCGTCVVSCNVENNVPVVGKEEVLMRREMHWLRIDRYYSSDADPSDHKGLEEASDNPEVTFQPMMCQHCNNAPCETVCPVAATTHSSEGLNQMTYNRCIGTRYCANNCPYKVRRFNWFKYHDNTQFDKNLSMNNDLGKMVLNPDVTVRSRGVMEKCSFCVQRIQAGKLSAKAEGRRIEDGEVTTACAAACSAGAIVFGDINDPNSQISKTLKLKKERTDKVETIVEVGEERAYNVLEEINVLPNVFYMTKIRNKDKKEVVQA</sequence>
<reference evidence="2 3" key="1">
    <citation type="submission" date="2021-12" db="EMBL/GenBank/DDBJ databases">
        <title>Genome sequencing of bacteria with rrn-lacking chromosome and rrn-plasmid.</title>
        <authorList>
            <person name="Anda M."/>
            <person name="Iwasaki W."/>
        </authorList>
    </citation>
    <scope>NUCLEOTIDE SEQUENCE [LARGE SCALE GENOMIC DNA]</scope>
    <source>
        <strain evidence="2 3">NBRC 101262</strain>
    </source>
</reference>
<organism evidence="2 3">
    <name type="scientific">Persicobacter psychrovividus</name>
    <dbReference type="NCBI Taxonomy" id="387638"/>
    <lineage>
        <taxon>Bacteria</taxon>
        <taxon>Pseudomonadati</taxon>
        <taxon>Bacteroidota</taxon>
        <taxon>Cytophagia</taxon>
        <taxon>Cytophagales</taxon>
        <taxon>Persicobacteraceae</taxon>
        <taxon>Persicobacter</taxon>
    </lineage>
</organism>
<keyword evidence="3" id="KW-1185">Reference proteome</keyword>
<gene>
    <name evidence="2" type="primary">actB</name>
    <name evidence="2" type="ORF">PEPS_20850</name>
</gene>
<dbReference type="PANTHER" id="PTHR42783:SF3">
    <property type="entry name" value="GLUTAMATE SYNTHASE [NADPH] SMALL CHAIN-RELATED"/>
    <property type="match status" value="1"/>
</dbReference>
<name>A0ABN6L9F1_9BACT</name>
<evidence type="ECO:0000313" key="2">
    <source>
        <dbReference type="EMBL" id="BDC99804.1"/>
    </source>
</evidence>
<dbReference type="PANTHER" id="PTHR42783">
    <property type="entry name" value="GLUTAMATE SYNTHASE [NADPH] SMALL CHAIN"/>
    <property type="match status" value="1"/>
</dbReference>
<dbReference type="Gene3D" id="3.30.2070.10">
    <property type="entry name" value="Formate dehydrogenase/DMSO reductase"/>
    <property type="match status" value="1"/>
</dbReference>
<evidence type="ECO:0000313" key="3">
    <source>
        <dbReference type="Proteomes" id="UP001354989"/>
    </source>
</evidence>
<protein>
    <submittedName>
        <fullName evidence="2">Quinol:cytochrome C oxidoreductase</fullName>
    </submittedName>
</protein>
<accession>A0ABN6L9F1</accession>
<dbReference type="InterPro" id="IPR017896">
    <property type="entry name" value="4Fe4S_Fe-S-bd"/>
</dbReference>
<dbReference type="CDD" id="cd02784">
    <property type="entry name" value="MopB_CT_PHLH"/>
    <property type="match status" value="1"/>
</dbReference>
<dbReference type="CDD" id="cd10551">
    <property type="entry name" value="PsrB"/>
    <property type="match status" value="1"/>
</dbReference>